<dbReference type="OrthoDB" id="277235at2759"/>
<dbReference type="HAMAP" id="MF_00050">
    <property type="entry name" value="EF_Ts"/>
    <property type="match status" value="1"/>
</dbReference>
<comment type="subcellular location">
    <subcellularLocation>
        <location evidence="4">Mitochondrion</location>
    </subcellularLocation>
</comment>
<dbReference type="GO" id="GO:0003746">
    <property type="term" value="F:translation elongation factor activity"/>
    <property type="evidence" value="ECO:0007669"/>
    <property type="project" value="UniProtKB-UniRule"/>
</dbReference>
<dbReference type="CDD" id="cd14275">
    <property type="entry name" value="UBA_EF-Ts"/>
    <property type="match status" value="1"/>
</dbReference>
<gene>
    <name evidence="6" type="ORF">A3Q56_01069</name>
</gene>
<comment type="similarity">
    <text evidence="1 4">Belongs to the EF-Ts family.</text>
</comment>
<dbReference type="AlphaFoldDB" id="A0A177BCG1"/>
<dbReference type="InterPro" id="IPR014039">
    <property type="entry name" value="Transl_elong_EFTs/EF1B_dimer"/>
</dbReference>
<reference evidence="6 7" key="1">
    <citation type="submission" date="2016-04" db="EMBL/GenBank/DDBJ databases">
        <title>The genome of Intoshia linei affirms orthonectids as highly simplified spiralians.</title>
        <authorList>
            <person name="Mikhailov K.V."/>
            <person name="Slusarev G.S."/>
            <person name="Nikitin M.A."/>
            <person name="Logacheva M.D."/>
            <person name="Penin A."/>
            <person name="Aleoshin V."/>
            <person name="Panchin Y.V."/>
        </authorList>
    </citation>
    <scope>NUCLEOTIDE SEQUENCE [LARGE SCALE GENOMIC DNA]</scope>
    <source>
        <strain evidence="6">Intl2013</strain>
        <tissue evidence="6">Whole animal</tissue>
    </source>
</reference>
<dbReference type="Pfam" id="PF25025">
    <property type="entry name" value="EF-Ts_N"/>
    <property type="match status" value="1"/>
</dbReference>
<dbReference type="Proteomes" id="UP000078046">
    <property type="component" value="Unassembled WGS sequence"/>
</dbReference>
<sequence length="303" mass="35172">MKYLWFNKYPTIYKSITSNFSTKTNTQSSLSKLRKQTGYSFLHCKNALLKFDGNISEAKKWLDVECMKKGWSKATKLDKKSLSQGIIYAYNTKNVGSLMFELNCETDYVSKNDEFLNLADKISKSLFEFMKNKCTESVHMINKDIKNVMVDDKSVFDSTSSLVGKIGENIFPRRAVFYKHQPENCIKYYIHQTNKSLNLSYGSRICNFASLLRYKTNFKNTSYNEKEIDDIVNTLCQHIVGMNPIGIFPPKIKNEDDLNHKLDSFMINQNYLMDSEITIKELLSETGIELLDFCRYERGELSK</sequence>
<dbReference type="GO" id="GO:0005739">
    <property type="term" value="C:mitochondrion"/>
    <property type="evidence" value="ECO:0007669"/>
    <property type="project" value="UniProtKB-SubCell"/>
</dbReference>
<dbReference type="Gene3D" id="1.10.8.10">
    <property type="entry name" value="DNA helicase RuvA subunit, C-terminal domain"/>
    <property type="match status" value="1"/>
</dbReference>
<keyword evidence="7" id="KW-1185">Reference proteome</keyword>
<keyword evidence="2 4" id="KW-0251">Elongation factor</keyword>
<dbReference type="PANTHER" id="PTHR11741">
    <property type="entry name" value="ELONGATION FACTOR TS"/>
    <property type="match status" value="1"/>
</dbReference>
<protein>
    <recommendedName>
        <fullName evidence="4">Elongation factor Ts, mitochondrial</fullName>
        <shortName evidence="4">EF-Ts</shortName>
        <shortName evidence="4">EF-TsMt</shortName>
    </recommendedName>
</protein>
<accession>A0A177BCG1</accession>
<keyword evidence="3 4" id="KW-0648">Protein biosynthesis</keyword>
<dbReference type="SUPFAM" id="SSF46934">
    <property type="entry name" value="UBA-like"/>
    <property type="match status" value="1"/>
</dbReference>
<evidence type="ECO:0000313" key="7">
    <source>
        <dbReference type="Proteomes" id="UP000078046"/>
    </source>
</evidence>
<name>A0A177BCG1_9BILA</name>
<evidence type="ECO:0000256" key="1">
    <source>
        <dbReference type="ARBA" id="ARBA00005532"/>
    </source>
</evidence>
<dbReference type="EMBL" id="LWCA01000073">
    <property type="protein sequence ID" value="OAF71181.1"/>
    <property type="molecule type" value="Genomic_DNA"/>
</dbReference>
<dbReference type="PANTHER" id="PTHR11741:SF0">
    <property type="entry name" value="ELONGATION FACTOR TS, MITOCHONDRIAL"/>
    <property type="match status" value="1"/>
</dbReference>
<keyword evidence="4" id="KW-0496">Mitochondrion</keyword>
<dbReference type="Gene3D" id="3.30.479.20">
    <property type="entry name" value="Elongation factor Ts, dimerisation domain"/>
    <property type="match status" value="2"/>
</dbReference>
<feature type="domain" description="Translation elongation factor EFTs/EF1B dimerisation" evidence="5">
    <location>
        <begin position="98"/>
        <end position="252"/>
    </location>
</feature>
<dbReference type="InterPro" id="IPR009060">
    <property type="entry name" value="UBA-like_sf"/>
</dbReference>
<evidence type="ECO:0000313" key="6">
    <source>
        <dbReference type="EMBL" id="OAF71181.1"/>
    </source>
</evidence>
<dbReference type="SUPFAM" id="SSF54713">
    <property type="entry name" value="Elongation factor Ts (EF-Ts), dimerisation domain"/>
    <property type="match status" value="1"/>
</dbReference>
<dbReference type="InterPro" id="IPR001816">
    <property type="entry name" value="Transl_elong_EFTs/EF1B"/>
</dbReference>
<organism evidence="6 7">
    <name type="scientific">Intoshia linei</name>
    <dbReference type="NCBI Taxonomy" id="1819745"/>
    <lineage>
        <taxon>Eukaryota</taxon>
        <taxon>Metazoa</taxon>
        <taxon>Spiralia</taxon>
        <taxon>Lophotrochozoa</taxon>
        <taxon>Mesozoa</taxon>
        <taxon>Orthonectida</taxon>
        <taxon>Rhopaluridae</taxon>
        <taxon>Intoshia</taxon>
    </lineage>
</organism>
<evidence type="ECO:0000259" key="5">
    <source>
        <dbReference type="Pfam" id="PF00889"/>
    </source>
</evidence>
<comment type="caution">
    <text evidence="6">The sequence shown here is derived from an EMBL/GenBank/DDBJ whole genome shotgun (WGS) entry which is preliminary data.</text>
</comment>
<proteinExistence type="inferred from homology"/>
<dbReference type="GO" id="GO:0070125">
    <property type="term" value="P:mitochondrial translational elongation"/>
    <property type="evidence" value="ECO:0007669"/>
    <property type="project" value="TreeGrafter"/>
</dbReference>
<evidence type="ECO:0000256" key="2">
    <source>
        <dbReference type="ARBA" id="ARBA00022768"/>
    </source>
</evidence>
<dbReference type="InterPro" id="IPR036402">
    <property type="entry name" value="EF-Ts_dimer_sf"/>
</dbReference>
<dbReference type="Pfam" id="PF00889">
    <property type="entry name" value="EF_TS"/>
    <property type="match status" value="1"/>
</dbReference>
<evidence type="ECO:0000256" key="4">
    <source>
        <dbReference type="HAMAP-Rule" id="MF_03135"/>
    </source>
</evidence>
<comment type="function">
    <text evidence="4">Associates with the EF-Tu.GDP complex and induces the exchange of GDP to GTP. It remains bound to the aminoacyl-tRNA.EF-Tu.GTP complex up to the GTP hydrolysis stage on the ribosome.</text>
</comment>
<evidence type="ECO:0000256" key="3">
    <source>
        <dbReference type="ARBA" id="ARBA00022917"/>
    </source>
</evidence>